<comment type="caution">
    <text evidence="9">The sequence shown here is derived from an EMBL/GenBank/DDBJ whole genome shotgun (WGS) entry which is preliminary data.</text>
</comment>
<comment type="caution">
    <text evidence="7">Lacks conserved residue(s) required for the propagation of feature annotation.</text>
</comment>
<keyword evidence="3 7" id="KW-0805">Transcription regulation</keyword>
<gene>
    <name evidence="7" type="primary">rex</name>
    <name evidence="9" type="ORF">H0921_01205</name>
</gene>
<dbReference type="InterPro" id="IPR009718">
    <property type="entry name" value="Rex_DNA-bd_C_dom"/>
</dbReference>
<dbReference type="NCBIfam" id="NF003992">
    <property type="entry name" value="PRK05472.2-1"/>
    <property type="match status" value="1"/>
</dbReference>
<dbReference type="GO" id="GO:0045892">
    <property type="term" value="P:negative regulation of DNA-templated transcription"/>
    <property type="evidence" value="ECO:0007669"/>
    <property type="project" value="InterPro"/>
</dbReference>
<dbReference type="Pfam" id="PF02629">
    <property type="entry name" value="CoA_binding"/>
    <property type="match status" value="1"/>
</dbReference>
<dbReference type="SMART" id="SM00881">
    <property type="entry name" value="CoA_binding"/>
    <property type="match status" value="1"/>
</dbReference>
<dbReference type="InterPro" id="IPR036291">
    <property type="entry name" value="NAD(P)-bd_dom_sf"/>
</dbReference>
<keyword evidence="10" id="KW-1185">Reference proteome</keyword>
<dbReference type="GO" id="GO:0003677">
    <property type="term" value="F:DNA binding"/>
    <property type="evidence" value="ECO:0007669"/>
    <property type="project" value="UniProtKB-UniRule"/>
</dbReference>
<dbReference type="PANTHER" id="PTHR35786:SF1">
    <property type="entry name" value="REDOX-SENSING TRANSCRIPTIONAL REPRESSOR REX 1"/>
    <property type="match status" value="1"/>
</dbReference>
<organism evidence="9 10">
    <name type="scientific">Thermogemmata fonticola</name>
    <dbReference type="NCBI Taxonomy" id="2755323"/>
    <lineage>
        <taxon>Bacteria</taxon>
        <taxon>Pseudomonadati</taxon>
        <taxon>Planctomycetota</taxon>
        <taxon>Planctomycetia</taxon>
        <taxon>Gemmatales</taxon>
        <taxon>Gemmataceae</taxon>
        <taxon>Thermogemmata</taxon>
    </lineage>
</organism>
<dbReference type="RefSeq" id="WP_194536197.1">
    <property type="nucleotide sequence ID" value="NZ_JACEFB010000001.1"/>
</dbReference>
<dbReference type="NCBIfam" id="NF003994">
    <property type="entry name" value="PRK05472.2-3"/>
    <property type="match status" value="1"/>
</dbReference>
<comment type="function">
    <text evidence="7">Modulates transcription in response to changes in cellular NADH/NAD(+) redox state.</text>
</comment>
<dbReference type="GO" id="GO:0051775">
    <property type="term" value="P:response to redox state"/>
    <property type="evidence" value="ECO:0007669"/>
    <property type="project" value="InterPro"/>
</dbReference>
<evidence type="ECO:0000313" key="9">
    <source>
        <dbReference type="EMBL" id="MBA2224775.1"/>
    </source>
</evidence>
<proteinExistence type="inferred from homology"/>
<dbReference type="InterPro" id="IPR036390">
    <property type="entry name" value="WH_DNA-bd_sf"/>
</dbReference>
<dbReference type="InterPro" id="IPR036388">
    <property type="entry name" value="WH-like_DNA-bd_sf"/>
</dbReference>
<dbReference type="NCBIfam" id="NF003989">
    <property type="entry name" value="PRK05472.1-3"/>
    <property type="match status" value="1"/>
</dbReference>
<dbReference type="InterPro" id="IPR022876">
    <property type="entry name" value="Tscrpt_rep_Rex"/>
</dbReference>
<keyword evidence="5 7" id="KW-0238">DNA-binding</keyword>
<dbReference type="PANTHER" id="PTHR35786">
    <property type="entry name" value="REDOX-SENSING TRANSCRIPTIONAL REPRESSOR REX"/>
    <property type="match status" value="1"/>
</dbReference>
<protein>
    <recommendedName>
        <fullName evidence="7">Redox-sensing transcriptional repressor Rex</fullName>
    </recommendedName>
</protein>
<dbReference type="GO" id="GO:0005737">
    <property type="term" value="C:cytoplasm"/>
    <property type="evidence" value="ECO:0007669"/>
    <property type="project" value="UniProtKB-SubCell"/>
</dbReference>
<dbReference type="AlphaFoldDB" id="A0A7V8VB34"/>
<evidence type="ECO:0000256" key="3">
    <source>
        <dbReference type="ARBA" id="ARBA00023015"/>
    </source>
</evidence>
<keyword evidence="2 7" id="KW-0678">Repressor</keyword>
<evidence type="ECO:0000256" key="5">
    <source>
        <dbReference type="ARBA" id="ARBA00023125"/>
    </source>
</evidence>
<dbReference type="EMBL" id="JACEFB010000001">
    <property type="protein sequence ID" value="MBA2224775.1"/>
    <property type="molecule type" value="Genomic_DNA"/>
</dbReference>
<name>A0A7V8VB34_9BACT</name>
<dbReference type="Gene3D" id="1.10.10.10">
    <property type="entry name" value="Winged helix-like DNA-binding domain superfamily/Winged helix DNA-binding domain"/>
    <property type="match status" value="1"/>
</dbReference>
<evidence type="ECO:0000256" key="7">
    <source>
        <dbReference type="HAMAP-Rule" id="MF_01131"/>
    </source>
</evidence>
<dbReference type="GO" id="GO:0003700">
    <property type="term" value="F:DNA-binding transcription factor activity"/>
    <property type="evidence" value="ECO:0007669"/>
    <property type="project" value="UniProtKB-UniRule"/>
</dbReference>
<comment type="subunit">
    <text evidence="7">Homodimer.</text>
</comment>
<evidence type="ECO:0000256" key="6">
    <source>
        <dbReference type="ARBA" id="ARBA00023163"/>
    </source>
</evidence>
<dbReference type="Pfam" id="PF06971">
    <property type="entry name" value="Put_DNA-bind_N"/>
    <property type="match status" value="1"/>
</dbReference>
<dbReference type="SUPFAM" id="SSF46785">
    <property type="entry name" value="Winged helix' DNA-binding domain"/>
    <property type="match status" value="1"/>
</dbReference>
<keyword evidence="4 7" id="KW-0520">NAD</keyword>
<dbReference type="HAMAP" id="MF_01131">
    <property type="entry name" value="Rex"/>
    <property type="match status" value="1"/>
</dbReference>
<reference evidence="9 10" key="1">
    <citation type="submission" date="2020-07" db="EMBL/GenBank/DDBJ databases">
        <title>Thermogemmata thermophila gen. nov., sp. nov., a novel moderate thermophilic planctomycete from a Kamchatka hot spring.</title>
        <authorList>
            <person name="Elcheninov A.G."/>
            <person name="Podosokorskaya O.A."/>
            <person name="Kovaleva O.L."/>
            <person name="Novikov A."/>
            <person name="Bonch-Osmolovskaya E.A."/>
            <person name="Toshchakov S.V."/>
            <person name="Kublanov I.V."/>
        </authorList>
    </citation>
    <scope>NUCLEOTIDE SEQUENCE [LARGE SCALE GENOMIC DNA]</scope>
    <source>
        <strain evidence="9 10">2918</strain>
    </source>
</reference>
<dbReference type="InterPro" id="IPR058236">
    <property type="entry name" value="Rex_actinobacterial-type"/>
</dbReference>
<evidence type="ECO:0000256" key="4">
    <source>
        <dbReference type="ARBA" id="ARBA00023027"/>
    </source>
</evidence>
<dbReference type="InterPro" id="IPR003781">
    <property type="entry name" value="CoA-bd"/>
</dbReference>
<accession>A0A7V8VB34</accession>
<evidence type="ECO:0000256" key="2">
    <source>
        <dbReference type="ARBA" id="ARBA00022491"/>
    </source>
</evidence>
<sequence>MSDRGATAEGPRLSRAAAHRLSLYLRCLTAWPSEAEKISSSQIAAAVGVSDAQVRRDLAALGHLGQRGIGYDPRELAAVIREALGIHRPWRVVLVGVGNLARALLRYQGFRAQGFEIVALFDNHPNKIGECVEGIPIRPLSELQTTIQQEGAELAILTVPKEAAQSVADCLVKAGIRGILNFAPVVLRLPPHVQLVTVDLAIQLEQLTFLVQHADDALPPSLDE</sequence>
<dbReference type="Proteomes" id="UP000542342">
    <property type="component" value="Unassembled WGS sequence"/>
</dbReference>
<keyword evidence="6 7" id="KW-0804">Transcription</keyword>
<dbReference type="NCBIfam" id="NF003993">
    <property type="entry name" value="PRK05472.2-2"/>
    <property type="match status" value="1"/>
</dbReference>
<dbReference type="NCBIfam" id="NF003996">
    <property type="entry name" value="PRK05472.2-5"/>
    <property type="match status" value="1"/>
</dbReference>
<evidence type="ECO:0000259" key="8">
    <source>
        <dbReference type="SMART" id="SM00881"/>
    </source>
</evidence>
<comment type="subcellular location">
    <subcellularLocation>
        <location evidence="7">Cytoplasm</location>
    </subcellularLocation>
</comment>
<comment type="similarity">
    <text evidence="7">Belongs to the transcriptional regulatory Rex family.</text>
</comment>
<keyword evidence="1 7" id="KW-0963">Cytoplasm</keyword>
<evidence type="ECO:0000256" key="1">
    <source>
        <dbReference type="ARBA" id="ARBA00022490"/>
    </source>
</evidence>
<dbReference type="Gene3D" id="3.40.50.720">
    <property type="entry name" value="NAD(P)-binding Rossmann-like Domain"/>
    <property type="match status" value="1"/>
</dbReference>
<dbReference type="NCBIfam" id="NF003995">
    <property type="entry name" value="PRK05472.2-4"/>
    <property type="match status" value="1"/>
</dbReference>
<feature type="domain" description="CoA-binding" evidence="8">
    <location>
        <begin position="85"/>
        <end position="186"/>
    </location>
</feature>
<evidence type="ECO:0000313" key="10">
    <source>
        <dbReference type="Proteomes" id="UP000542342"/>
    </source>
</evidence>
<dbReference type="SUPFAM" id="SSF51735">
    <property type="entry name" value="NAD(P)-binding Rossmann-fold domains"/>
    <property type="match status" value="1"/>
</dbReference>